<proteinExistence type="predicted"/>
<reference evidence="1 2" key="1">
    <citation type="submission" date="2014-04" db="EMBL/GenBank/DDBJ databases">
        <authorList>
            <consortium name="DOE Joint Genome Institute"/>
            <person name="Kuo A."/>
            <person name="Kohler A."/>
            <person name="Nagy L.G."/>
            <person name="Floudas D."/>
            <person name="Copeland A."/>
            <person name="Barry K.W."/>
            <person name="Cichocki N."/>
            <person name="Veneault-Fourrey C."/>
            <person name="LaButti K."/>
            <person name="Lindquist E.A."/>
            <person name="Lipzen A."/>
            <person name="Lundell T."/>
            <person name="Morin E."/>
            <person name="Murat C."/>
            <person name="Sun H."/>
            <person name="Tunlid A."/>
            <person name="Henrissat B."/>
            <person name="Grigoriev I.V."/>
            <person name="Hibbett D.S."/>
            <person name="Martin F."/>
            <person name="Nordberg H.P."/>
            <person name="Cantor M.N."/>
            <person name="Hua S.X."/>
        </authorList>
    </citation>
    <scope>NUCLEOTIDE SEQUENCE [LARGE SCALE GENOMIC DNA]</scope>
    <source>
        <strain evidence="1 2">Foug A</strain>
    </source>
</reference>
<dbReference type="InParanoid" id="A0A0C3CWT3"/>
<dbReference type="Pfam" id="PF18759">
    <property type="entry name" value="Plavaka"/>
    <property type="match status" value="1"/>
</dbReference>
<dbReference type="OrthoDB" id="3239511at2759"/>
<accession>A0A0C3CWT3</accession>
<dbReference type="InterPro" id="IPR041078">
    <property type="entry name" value="Plavaka"/>
</dbReference>
<evidence type="ECO:0000313" key="1">
    <source>
        <dbReference type="EMBL" id="KIM53025.1"/>
    </source>
</evidence>
<evidence type="ECO:0000313" key="2">
    <source>
        <dbReference type="Proteomes" id="UP000053989"/>
    </source>
</evidence>
<dbReference type="EMBL" id="KN822192">
    <property type="protein sequence ID" value="KIM53025.1"/>
    <property type="molecule type" value="Genomic_DNA"/>
</dbReference>
<protein>
    <submittedName>
        <fullName evidence="1">Uncharacterized protein</fullName>
    </submittedName>
</protein>
<organism evidence="1 2">
    <name type="scientific">Scleroderma citrinum Foug A</name>
    <dbReference type="NCBI Taxonomy" id="1036808"/>
    <lineage>
        <taxon>Eukaryota</taxon>
        <taxon>Fungi</taxon>
        <taxon>Dikarya</taxon>
        <taxon>Basidiomycota</taxon>
        <taxon>Agaricomycotina</taxon>
        <taxon>Agaricomycetes</taxon>
        <taxon>Agaricomycetidae</taxon>
        <taxon>Boletales</taxon>
        <taxon>Sclerodermatineae</taxon>
        <taxon>Sclerodermataceae</taxon>
        <taxon>Scleroderma</taxon>
    </lineage>
</organism>
<dbReference type="HOGENOM" id="CLU_009122_0_0_1"/>
<dbReference type="Proteomes" id="UP000053989">
    <property type="component" value="Unassembled WGS sequence"/>
</dbReference>
<gene>
    <name evidence="1" type="ORF">SCLCIDRAFT_18044</name>
</gene>
<name>A0A0C3CWT3_9AGAM</name>
<dbReference type="STRING" id="1036808.A0A0C3CWT3"/>
<reference evidence="2" key="2">
    <citation type="submission" date="2015-01" db="EMBL/GenBank/DDBJ databases">
        <title>Evolutionary Origins and Diversification of the Mycorrhizal Mutualists.</title>
        <authorList>
            <consortium name="DOE Joint Genome Institute"/>
            <consortium name="Mycorrhizal Genomics Consortium"/>
            <person name="Kohler A."/>
            <person name="Kuo A."/>
            <person name="Nagy L.G."/>
            <person name="Floudas D."/>
            <person name="Copeland A."/>
            <person name="Barry K.W."/>
            <person name="Cichocki N."/>
            <person name="Veneault-Fourrey C."/>
            <person name="LaButti K."/>
            <person name="Lindquist E.A."/>
            <person name="Lipzen A."/>
            <person name="Lundell T."/>
            <person name="Morin E."/>
            <person name="Murat C."/>
            <person name="Riley R."/>
            <person name="Ohm R."/>
            <person name="Sun H."/>
            <person name="Tunlid A."/>
            <person name="Henrissat B."/>
            <person name="Grigoriev I.V."/>
            <person name="Hibbett D.S."/>
            <person name="Martin F."/>
        </authorList>
    </citation>
    <scope>NUCLEOTIDE SEQUENCE [LARGE SCALE GENOMIC DNA]</scope>
    <source>
        <strain evidence="2">Foug A</strain>
    </source>
</reference>
<sequence length="676" mass="77603">MASIPQAAGCSVIPDEPSNALPDMFKIEFHPCTGRSPVTDCFSVFSRITPTPQLCDEAPWHPFLSETDFEFVEVAHQAALSKEQMETLLKIIWKVASSDARFSFKMYTDVSAAWTNAAALLTPFKHHAIPIHCRKCNLQFDMYTWPLWDWAMDMLQDPLLAPHFIWDAQQLYKHNGTQYKCFVDELWTTNCWWRIQPSLPKFNGAHGAPLVFILYADKTHILTAGSVKAYPIIACITNLPVDIRNDSEEDRKLMFVNLKRVVWHSSFLKILKSIATLSKTGFAHKCFDGIIRWLYPLILILSGDYEEQYAPSEINIMHSHNVDRCVMALIRGLKSHCPCPICLIPTDCLTDHAMDYPRWTVKDAKTFLELEKLLKEQSLWPIKNTFWTVNNSNPQDALSFDNLHIDDLGLWGDHMFPTLVEHLNDLSHEARSKADKQHGAFPYWHNFNHFSTISNITFSDGNKLLDISKCIACYLQYHLYISLDVHTESTLQAGEKALLLFQEHLNSVHYLQILKLDHKSLVSQMICSRITLLIKQRQRAVLSQANIEEEEAGIEDNPFDSHLHLGSAQTPITFNKVEEMHASDHAFTGFHKKFTKFINKFCYTHNFHGHKCQDCVLVHMAHKNEAPKDIFVRLLFMFKYFVGNTRLDLALVQPLDVPTGPKCVVDKDLNLICLCQ</sequence>
<dbReference type="AlphaFoldDB" id="A0A0C3CWT3"/>
<keyword evidence="2" id="KW-1185">Reference proteome</keyword>